<evidence type="ECO:0000313" key="4">
    <source>
        <dbReference type="Proteomes" id="UP001330016"/>
    </source>
</evidence>
<comment type="caution">
    <text evidence="3">The sequence shown here is derived from an EMBL/GenBank/DDBJ whole genome shotgun (WGS) entry which is preliminary data.</text>
</comment>
<dbReference type="Gene3D" id="2.60.40.10">
    <property type="entry name" value="Immunoglobulins"/>
    <property type="match status" value="1"/>
</dbReference>
<feature type="chain" id="PRO_5046787553" evidence="1">
    <location>
        <begin position="25"/>
        <end position="680"/>
    </location>
</feature>
<dbReference type="EMBL" id="JAQSGK010000034">
    <property type="protein sequence ID" value="MEE6716409.1"/>
    <property type="molecule type" value="Genomic_DNA"/>
</dbReference>
<name>A0ABU7T1B4_9LACO</name>
<feature type="signal peptide" evidence="1">
    <location>
        <begin position="1"/>
        <end position="24"/>
    </location>
</feature>
<keyword evidence="4" id="KW-1185">Reference proteome</keyword>
<evidence type="ECO:0000313" key="3">
    <source>
        <dbReference type="EMBL" id="MEE6716409.1"/>
    </source>
</evidence>
<dbReference type="RefSeq" id="WP_331244073.1">
    <property type="nucleotide sequence ID" value="NZ_JAQSGJ010000034.1"/>
</dbReference>
<dbReference type="Proteomes" id="UP001330016">
    <property type="component" value="Unassembled WGS sequence"/>
</dbReference>
<dbReference type="Pfam" id="PF16403">
    <property type="entry name" value="Bact_surface_Ig-like"/>
    <property type="match status" value="1"/>
</dbReference>
<dbReference type="InterPro" id="IPR013783">
    <property type="entry name" value="Ig-like_fold"/>
</dbReference>
<accession>A0ABU7T1B4</accession>
<protein>
    <submittedName>
        <fullName evidence="3">SLAP domain-containing protein</fullName>
    </submittedName>
</protein>
<reference evidence="3 4" key="1">
    <citation type="submission" date="2023-02" db="EMBL/GenBank/DDBJ databases">
        <title>The predominant lactic acid bacteria and yeasts involved in the spontaneous fermentation of millet during the production of the traditional porridge Hausa koko in Ghana.</title>
        <authorList>
            <person name="Atter A."/>
            <person name="Diaz M."/>
        </authorList>
    </citation>
    <scope>NUCLEOTIDE SEQUENCE [LARGE SCALE GENOMIC DNA]</scope>
    <source>
        <strain evidence="3 4">FI11640</strain>
    </source>
</reference>
<sequence length="680" mass="71141">MKKFSKVKYFGAVAAALLAVAPIAAPVVSQVASPAVAQAAAADNYADALNNSFANTSNITLPAKVTGAYFAATADKATTSEATADGTLGAALLKQGVKPDSKLDSASLRFVFTGLETYNADKLATQLSNSATKTYTVTIYAYDGANQVASKTVTVNIADSSKATVKGSTVKIGDNVSDLLTQTSLASAVTLQDRNGNSISLTGADFEASTKWATTVGGSGADLSTIKFYENKPAASTDGKWANPGQLYQVSQISNPASAKFSSVNWAQVAKASNGLVTVEPSDGLVTVVGSAVGVPAQVYVYRPVTVQTGNNDQQFYPVVDYTYAPDSADAAKKIVSYTNGQTVELNASDAASLHFYPAAQGTSYESISAKLKAVLSSNNFVARQDATVNSKGEQAGPATVDYDKYFGADAVKSAIGSDLYKAGTYNVPVQVTNKAGLSTTVNVPVTIGYAASAPVAVSFTPYTEITKGSAFDKFAGIQFQNSASDKTVIPESSVSVSGDVDTTTPGTYTLTYTVKNTQGNTSTFTRTVVVKDGALTESNADGVVYINKADGAKIYSDQATTSATDKTLDNTTAWKFHSVVKDSAGKIVAYNLGGKQYVKASEVSTSPVKSQAGVFTVHYPANAKWSIAVYNSNLKVQKLIPAKSTWLTFGTKTLKDGKSYYNLGGNQWVRTDYGFWNAK</sequence>
<dbReference type="InterPro" id="IPR032179">
    <property type="entry name" value="Cry22Aa_Ig-like"/>
</dbReference>
<proteinExistence type="predicted"/>
<feature type="domain" description="Pesticidal crystal protein Cry22Aa Ig-like" evidence="2">
    <location>
        <begin position="465"/>
        <end position="531"/>
    </location>
</feature>
<keyword evidence="1" id="KW-0732">Signal</keyword>
<evidence type="ECO:0000259" key="2">
    <source>
        <dbReference type="Pfam" id="PF16403"/>
    </source>
</evidence>
<organism evidence="3 4">
    <name type="scientific">Schleiferilactobacillus harbinensis</name>
    <dbReference type="NCBI Taxonomy" id="304207"/>
    <lineage>
        <taxon>Bacteria</taxon>
        <taxon>Bacillati</taxon>
        <taxon>Bacillota</taxon>
        <taxon>Bacilli</taxon>
        <taxon>Lactobacillales</taxon>
        <taxon>Lactobacillaceae</taxon>
        <taxon>Schleiferilactobacillus</taxon>
    </lineage>
</organism>
<gene>
    <name evidence="3" type="ORF">PS435_11120</name>
</gene>
<evidence type="ECO:0000256" key="1">
    <source>
        <dbReference type="SAM" id="SignalP"/>
    </source>
</evidence>